<dbReference type="Pfam" id="PF13702">
    <property type="entry name" value="Lysozyme_like"/>
    <property type="match status" value="1"/>
</dbReference>
<feature type="compositionally biased region" description="Basic and acidic residues" evidence="1">
    <location>
        <begin position="22"/>
        <end position="50"/>
    </location>
</feature>
<dbReference type="AlphaFoldDB" id="A0A9D2TV46"/>
<sequence length="569" mass="61585">MKDIKEKVRDQNPKIRNPASRLPKELVRSAMLETKEKSRMAADKVGRETGEESPVEYAGNRIERVEQRAGKESASAAYRGGKKLAVKTYEKLKEQRQKQKEAVAAPLDGETGNGGTSARTEQARAKKGRTGTKRSIKVKPEAEKTIKEAGNRAVKTAPRMVKASPVSSQKVKTQAILQKKQALTSMRAAREAKRAAMGSAQAARQSAKTAKTTARGLKAMAEAAAHAVKAAFAALMAGGSAVFVILILIVGIIGGAAFLGNSQSSEALSAEVLAHTPAIQRYASEFGIPEYVPVIQAIMMQESGGRGTDPMQASECPYNTQYPNTPGAIQDADYSIKVGVQYYADCVREAGCESPQDMDKLKLSLQGYNYGNGYISWAIRNHGGYSEANALQFSQEQAAAHGWSGYGDPEYVPHVLRYYSGGGLFAGLFGNGQMVTIAKSQLGNEGGQKFWSWYGFDSREEWCACFVSWCADQAGLIQRGAVPKFSLCTDGKNWFQNQGRWQGAGSMPSPGAIIFFDWDHDGTCDHVGIVERCDGTTVYTVEGNSGDAVRERSYAIRSDSIMGYGMVVY</sequence>
<dbReference type="Gene3D" id="1.10.530.10">
    <property type="match status" value="1"/>
</dbReference>
<keyword evidence="2" id="KW-0812">Transmembrane</keyword>
<dbReference type="InterPro" id="IPR038765">
    <property type="entry name" value="Papain-like_cys_pep_sf"/>
</dbReference>
<feature type="domain" description="CwlT-like lysozyme" evidence="4">
    <location>
        <begin position="270"/>
        <end position="415"/>
    </location>
</feature>
<dbReference type="EMBL" id="DWUY01000025">
    <property type="protein sequence ID" value="HJD27626.1"/>
    <property type="molecule type" value="Genomic_DNA"/>
</dbReference>
<evidence type="ECO:0000259" key="4">
    <source>
        <dbReference type="Pfam" id="PF13702"/>
    </source>
</evidence>
<feature type="compositionally biased region" description="Basic and acidic residues" evidence="1">
    <location>
        <begin position="1"/>
        <end position="13"/>
    </location>
</feature>
<feature type="region of interest" description="Disordered" evidence="1">
    <location>
        <begin position="92"/>
        <end position="136"/>
    </location>
</feature>
<feature type="compositionally biased region" description="Basic and acidic residues" evidence="1">
    <location>
        <begin position="92"/>
        <end position="101"/>
    </location>
</feature>
<gene>
    <name evidence="5" type="ORF">H9914_01300</name>
</gene>
<reference evidence="5" key="1">
    <citation type="journal article" date="2021" name="PeerJ">
        <title>Extensive microbial diversity within the chicken gut microbiome revealed by metagenomics and culture.</title>
        <authorList>
            <person name="Gilroy R."/>
            <person name="Ravi A."/>
            <person name="Getino M."/>
            <person name="Pursley I."/>
            <person name="Horton D.L."/>
            <person name="Alikhan N.F."/>
            <person name="Baker D."/>
            <person name="Gharbi K."/>
            <person name="Hall N."/>
            <person name="Watson M."/>
            <person name="Adriaenssens E.M."/>
            <person name="Foster-Nyarko E."/>
            <person name="Jarju S."/>
            <person name="Secka A."/>
            <person name="Antonio M."/>
            <person name="Oren A."/>
            <person name="Chaudhuri R.R."/>
            <person name="La Ragione R."/>
            <person name="Hildebrand F."/>
            <person name="Pallen M.J."/>
        </authorList>
    </citation>
    <scope>NUCLEOTIDE SEQUENCE</scope>
    <source>
        <strain evidence="5">ChiBcec6-4105</strain>
    </source>
</reference>
<keyword evidence="2" id="KW-0472">Membrane</keyword>
<dbReference type="SUPFAM" id="SSF54001">
    <property type="entry name" value="Cysteine proteinases"/>
    <property type="match status" value="1"/>
</dbReference>
<accession>A0A9D2TV46</accession>
<evidence type="ECO:0000313" key="5">
    <source>
        <dbReference type="EMBL" id="HJD27626.1"/>
    </source>
</evidence>
<name>A0A9D2TV46_9FIRM</name>
<feature type="transmembrane region" description="Helical" evidence="2">
    <location>
        <begin position="230"/>
        <end position="259"/>
    </location>
</feature>
<evidence type="ECO:0000256" key="1">
    <source>
        <dbReference type="SAM" id="MobiDB-lite"/>
    </source>
</evidence>
<dbReference type="InterPro" id="IPR007921">
    <property type="entry name" value="CHAP_dom"/>
</dbReference>
<dbReference type="Gene3D" id="3.90.1720.10">
    <property type="entry name" value="endopeptidase domain like (from Nostoc punctiforme)"/>
    <property type="match status" value="1"/>
</dbReference>
<evidence type="ECO:0000313" key="6">
    <source>
        <dbReference type="Proteomes" id="UP000823892"/>
    </source>
</evidence>
<feature type="compositionally biased region" description="Basic residues" evidence="1">
    <location>
        <begin position="125"/>
        <end position="136"/>
    </location>
</feature>
<keyword evidence="2" id="KW-1133">Transmembrane helix</keyword>
<evidence type="ECO:0000256" key="2">
    <source>
        <dbReference type="SAM" id="Phobius"/>
    </source>
</evidence>
<feature type="region of interest" description="Disordered" evidence="1">
    <location>
        <begin position="1"/>
        <end position="57"/>
    </location>
</feature>
<dbReference type="Pfam" id="PF05257">
    <property type="entry name" value="CHAP"/>
    <property type="match status" value="1"/>
</dbReference>
<reference evidence="5" key="2">
    <citation type="submission" date="2021-04" db="EMBL/GenBank/DDBJ databases">
        <authorList>
            <person name="Gilroy R."/>
        </authorList>
    </citation>
    <scope>NUCLEOTIDE SEQUENCE</scope>
    <source>
        <strain evidence="5">ChiBcec6-4105</strain>
    </source>
</reference>
<dbReference type="InterPro" id="IPR047194">
    <property type="entry name" value="CwlT-like_lysozyme"/>
</dbReference>
<comment type="caution">
    <text evidence="5">The sequence shown here is derived from an EMBL/GenBank/DDBJ whole genome shotgun (WGS) entry which is preliminary data.</text>
</comment>
<dbReference type="Proteomes" id="UP000823892">
    <property type="component" value="Unassembled WGS sequence"/>
</dbReference>
<dbReference type="SUPFAM" id="SSF53955">
    <property type="entry name" value="Lysozyme-like"/>
    <property type="match status" value="1"/>
</dbReference>
<dbReference type="InterPro" id="IPR023346">
    <property type="entry name" value="Lysozyme-like_dom_sf"/>
</dbReference>
<proteinExistence type="predicted"/>
<protein>
    <submittedName>
        <fullName evidence="5">Lysozyme family protein</fullName>
    </submittedName>
</protein>
<feature type="domain" description="Peptidase C51" evidence="3">
    <location>
        <begin position="460"/>
        <end position="544"/>
    </location>
</feature>
<organism evidence="5 6">
    <name type="scientific">Candidatus Blautia avicola</name>
    <dbReference type="NCBI Taxonomy" id="2838483"/>
    <lineage>
        <taxon>Bacteria</taxon>
        <taxon>Bacillati</taxon>
        <taxon>Bacillota</taxon>
        <taxon>Clostridia</taxon>
        <taxon>Lachnospirales</taxon>
        <taxon>Lachnospiraceae</taxon>
        <taxon>Blautia</taxon>
    </lineage>
</organism>
<dbReference type="CDD" id="cd16891">
    <property type="entry name" value="CwlT-like"/>
    <property type="match status" value="1"/>
</dbReference>
<evidence type="ECO:0000259" key="3">
    <source>
        <dbReference type="Pfam" id="PF05257"/>
    </source>
</evidence>